<protein>
    <submittedName>
        <fullName evidence="1">PKD-like family lipoprotein</fullName>
    </submittedName>
</protein>
<organism evidence="1 2">
    <name type="scientific">Belliella marina</name>
    <dbReference type="NCBI Taxonomy" id="1644146"/>
    <lineage>
        <taxon>Bacteria</taxon>
        <taxon>Pseudomonadati</taxon>
        <taxon>Bacteroidota</taxon>
        <taxon>Cytophagia</taxon>
        <taxon>Cytophagales</taxon>
        <taxon>Cyclobacteriaceae</taxon>
        <taxon>Belliella</taxon>
    </lineage>
</organism>
<dbReference type="Pfam" id="PF16407">
    <property type="entry name" value="PKD_2"/>
    <property type="match status" value="1"/>
</dbReference>
<dbReference type="RefSeq" id="WP_376887925.1">
    <property type="nucleotide sequence ID" value="NZ_JBHUHR010000045.1"/>
</dbReference>
<name>A0ABW4VR31_9BACT</name>
<evidence type="ECO:0000313" key="2">
    <source>
        <dbReference type="Proteomes" id="UP001597361"/>
    </source>
</evidence>
<evidence type="ECO:0000313" key="1">
    <source>
        <dbReference type="EMBL" id="MFD2036674.1"/>
    </source>
</evidence>
<dbReference type="InterPro" id="IPR032183">
    <property type="entry name" value="PKD-like"/>
</dbReference>
<dbReference type="PROSITE" id="PS51257">
    <property type="entry name" value="PROKAR_LIPOPROTEIN"/>
    <property type="match status" value="1"/>
</dbReference>
<accession>A0ABW4VR31</accession>
<keyword evidence="2" id="KW-1185">Reference proteome</keyword>
<sequence>MNKNYINTLSFALLFLFASGCYQDLGNYEYNEINEIGFGGFLEEGQSYTLRVGENFRLEPDLILTMDNSFDPENYEYEWFAHGKGNLLPGDVEKFLSNERILDINVTLPPNSYDGYFRVKDKKTGIKFTKKFEFQVITSIYEGWLALCDVEGKARLDMVSFIEDDTRVINDVLGFTGSSLSLEGNPVETFTYRYHPQQYGIYVTTTGNGTTKIDPETFDWDDTQRLSFEMIANAPLDFSAKAMYRNGANSSYIIGEDDNLYYYLRIFNIRYSVPINKLNTETQNFKISPYISTGNDWSTHTILFDEDNKRFVRHVGSNILESAPLPEGTLFDYQIGKDLVYMSYTPYNGGETVAVLSDQNSGKFYLARMTQTRNNNIVQTYFQEIAAPNFHLAKNISFHPSLGYLFYSIGNKVYEYDMFAKTAIEMLDFGNREISLLKFEQFEVLRPYNAEIPHQLIVSTYDNATENSGTIEFYNVPPVNGPLTLSNKYEGLGKIISLSYRER</sequence>
<gene>
    <name evidence="1" type="ORF">ACFSKL_17855</name>
</gene>
<proteinExistence type="predicted"/>
<dbReference type="EMBL" id="JBHUHR010000045">
    <property type="protein sequence ID" value="MFD2036674.1"/>
    <property type="molecule type" value="Genomic_DNA"/>
</dbReference>
<dbReference type="Proteomes" id="UP001597361">
    <property type="component" value="Unassembled WGS sequence"/>
</dbReference>
<comment type="caution">
    <text evidence="1">The sequence shown here is derived from an EMBL/GenBank/DDBJ whole genome shotgun (WGS) entry which is preliminary data.</text>
</comment>
<reference evidence="2" key="1">
    <citation type="journal article" date="2019" name="Int. J. Syst. Evol. Microbiol.">
        <title>The Global Catalogue of Microorganisms (GCM) 10K type strain sequencing project: providing services to taxonomists for standard genome sequencing and annotation.</title>
        <authorList>
            <consortium name="The Broad Institute Genomics Platform"/>
            <consortium name="The Broad Institute Genome Sequencing Center for Infectious Disease"/>
            <person name="Wu L."/>
            <person name="Ma J."/>
        </authorList>
    </citation>
    <scope>NUCLEOTIDE SEQUENCE [LARGE SCALE GENOMIC DNA]</scope>
    <source>
        <strain evidence="2">CGMCC 1.15180</strain>
    </source>
</reference>